<dbReference type="InterPro" id="IPR050863">
    <property type="entry name" value="CenT-Element_Derived"/>
</dbReference>
<organism evidence="3 4">
    <name type="scientific">Aplysia californica</name>
    <name type="common">California sea hare</name>
    <dbReference type="NCBI Taxonomy" id="6500"/>
    <lineage>
        <taxon>Eukaryota</taxon>
        <taxon>Metazoa</taxon>
        <taxon>Spiralia</taxon>
        <taxon>Lophotrochozoa</taxon>
        <taxon>Mollusca</taxon>
        <taxon>Gastropoda</taxon>
        <taxon>Heterobranchia</taxon>
        <taxon>Euthyneura</taxon>
        <taxon>Tectipleura</taxon>
        <taxon>Aplysiida</taxon>
        <taxon>Aplysioidea</taxon>
        <taxon>Aplysiidae</taxon>
        <taxon>Aplysia</taxon>
    </lineage>
</organism>
<gene>
    <name evidence="4" type="primary">LOC118477852</name>
</gene>
<feature type="domain" description="DDE-1" evidence="2">
    <location>
        <begin position="77"/>
        <end position="240"/>
    </location>
</feature>
<feature type="compositionally biased region" description="Low complexity" evidence="1">
    <location>
        <begin position="302"/>
        <end position="314"/>
    </location>
</feature>
<dbReference type="RefSeq" id="XP_035826221.1">
    <property type="nucleotide sequence ID" value="XM_035970328.1"/>
</dbReference>
<dbReference type="InterPro" id="IPR004875">
    <property type="entry name" value="DDE_SF_endonuclease_dom"/>
</dbReference>
<dbReference type="Proteomes" id="UP000694888">
    <property type="component" value="Unplaced"/>
</dbReference>
<reference evidence="4" key="1">
    <citation type="submission" date="2025-08" db="UniProtKB">
        <authorList>
            <consortium name="RefSeq"/>
        </authorList>
    </citation>
    <scope>IDENTIFICATION</scope>
</reference>
<dbReference type="Pfam" id="PF03184">
    <property type="entry name" value="DDE_1"/>
    <property type="match status" value="1"/>
</dbReference>
<feature type="compositionally biased region" description="Polar residues" evidence="1">
    <location>
        <begin position="476"/>
        <end position="498"/>
    </location>
</feature>
<proteinExistence type="predicted"/>
<evidence type="ECO:0000313" key="3">
    <source>
        <dbReference type="Proteomes" id="UP000694888"/>
    </source>
</evidence>
<sequence>MVLGEQRAQVTERKIRGWFDHTKKVLLDDGINVEEIPPENIFNFNETGFPFFIGGCTIISDIQSKHPYQHGSDSKKQVTVLGCISASGKVLKPTIIFPGARWNWHPWEEFDVDYALTPNGWINSSTFMKWLQYTFFPAVDHLQRPVVLFIDGHSSHISRDVYNFCQTHHITIYVLPSHSSHIIQPLDLVFYGSLKQEWKLAVRDYKAISRFAQVTKQTFTTVFADAWKRAYSPEKVVNAFRTSGLCPWNPDAPDYSKCEASALYASETMPSADTIIEATSQEDPDRVCSPPVTPSSPDLGTDALPPAAPSSPDLGTDVLPPAAPSSPDLGTDVLPPAAPSSPDLGTDVLPPATPSSPDLGTDVLPPAAPSSPDLGTDVLPPAAPSSPDLGTDVLPPATPSSPDLGTDVLSPATPSSPDLGTDVLRPAAPSSPDLGTDVLRPAAPSSPNLGTDVLLPPATPSSSHVGTDVLLPPATPSSAGVSTEVSASTAGSSVTPTRPASIRDESNVAFHLYPNSLTISSLAAGHLWICPISVAANLQIFQLQRLSRSTADT</sequence>
<dbReference type="PANTHER" id="PTHR19303:SF74">
    <property type="entry name" value="POGO TRANSPOSABLE ELEMENT WITH KRAB DOMAIN"/>
    <property type="match status" value="1"/>
</dbReference>
<dbReference type="InterPro" id="IPR036397">
    <property type="entry name" value="RNaseH_sf"/>
</dbReference>
<name>A0ABM1VUX9_APLCA</name>
<protein>
    <submittedName>
        <fullName evidence="4">Uncharacterized protein LOC118477852</fullName>
    </submittedName>
</protein>
<dbReference type="PANTHER" id="PTHR19303">
    <property type="entry name" value="TRANSPOSON"/>
    <property type="match status" value="1"/>
</dbReference>
<evidence type="ECO:0000259" key="2">
    <source>
        <dbReference type="Pfam" id="PF03184"/>
    </source>
</evidence>
<keyword evidence="3" id="KW-1185">Reference proteome</keyword>
<evidence type="ECO:0000256" key="1">
    <source>
        <dbReference type="SAM" id="MobiDB-lite"/>
    </source>
</evidence>
<feature type="region of interest" description="Disordered" evidence="1">
    <location>
        <begin position="280"/>
        <end position="500"/>
    </location>
</feature>
<evidence type="ECO:0000313" key="4">
    <source>
        <dbReference type="RefSeq" id="XP_035826221.1"/>
    </source>
</evidence>
<dbReference type="Gene3D" id="3.30.420.10">
    <property type="entry name" value="Ribonuclease H-like superfamily/Ribonuclease H"/>
    <property type="match status" value="1"/>
</dbReference>
<accession>A0ABM1VUX9</accession>
<dbReference type="GeneID" id="118477852"/>